<dbReference type="NCBIfam" id="NF004046">
    <property type="entry name" value="PRK05563.1"/>
    <property type="match status" value="1"/>
</dbReference>
<dbReference type="EC" id="2.7.7.7" evidence="11"/>
<comment type="caution">
    <text evidence="14">The sequence shown here is derived from an EMBL/GenBank/DDBJ whole genome shotgun (WGS) entry which is preliminary data.</text>
</comment>
<dbReference type="FunFam" id="3.40.50.300:FF:000014">
    <property type="entry name" value="DNA polymerase III subunit gamma/tau"/>
    <property type="match status" value="1"/>
</dbReference>
<dbReference type="Gene3D" id="1.20.272.10">
    <property type="match status" value="1"/>
</dbReference>
<keyword evidence="2 11" id="KW-0808">Transferase</keyword>
<dbReference type="GO" id="GO:0009360">
    <property type="term" value="C:DNA polymerase III complex"/>
    <property type="evidence" value="ECO:0007669"/>
    <property type="project" value="InterPro"/>
</dbReference>
<comment type="subunit">
    <text evidence="11">DNA polymerase III contains a core (composed of alpha, epsilon and theta chains) that associates with a tau subunit. This core dimerizes to form the POLIII' complex. PolIII' associates with the gamma complex (composed of gamma, delta, delta', psi and chi chains) and with the beta chain to form the complete DNA polymerase III complex.</text>
</comment>
<gene>
    <name evidence="11 14" type="primary">dnaX</name>
    <name evidence="14" type="ORF">FJZ47_16040</name>
</gene>
<evidence type="ECO:0000256" key="12">
    <source>
        <dbReference type="SAM" id="MobiDB-lite"/>
    </source>
</evidence>
<dbReference type="EMBL" id="VGLS01000534">
    <property type="protein sequence ID" value="MBM3225295.1"/>
    <property type="molecule type" value="Genomic_DNA"/>
</dbReference>
<organism evidence="14 15">
    <name type="scientific">Tectimicrobiota bacterium</name>
    <dbReference type="NCBI Taxonomy" id="2528274"/>
    <lineage>
        <taxon>Bacteria</taxon>
        <taxon>Pseudomonadati</taxon>
        <taxon>Nitrospinota/Tectimicrobiota group</taxon>
        <taxon>Candidatus Tectimicrobiota</taxon>
    </lineage>
</organism>
<evidence type="ECO:0000256" key="1">
    <source>
        <dbReference type="ARBA" id="ARBA00006360"/>
    </source>
</evidence>
<evidence type="ECO:0000256" key="2">
    <source>
        <dbReference type="ARBA" id="ARBA00022679"/>
    </source>
</evidence>
<dbReference type="SUPFAM" id="SSF48019">
    <property type="entry name" value="post-AAA+ oligomerization domain-like"/>
    <property type="match status" value="1"/>
</dbReference>
<dbReference type="GO" id="GO:0005524">
    <property type="term" value="F:ATP binding"/>
    <property type="evidence" value="ECO:0007669"/>
    <property type="project" value="UniProtKB-KW"/>
</dbReference>
<keyword evidence="7" id="KW-0862">Zinc</keyword>
<evidence type="ECO:0000256" key="10">
    <source>
        <dbReference type="ARBA" id="ARBA00049244"/>
    </source>
</evidence>
<comment type="similarity">
    <text evidence="1 11">Belongs to the DnaX/STICHEL family.</text>
</comment>
<dbReference type="Proteomes" id="UP000712673">
    <property type="component" value="Unassembled WGS sequence"/>
</dbReference>
<dbReference type="InterPro" id="IPR001270">
    <property type="entry name" value="ClpA/B"/>
</dbReference>
<evidence type="ECO:0000256" key="7">
    <source>
        <dbReference type="ARBA" id="ARBA00022833"/>
    </source>
</evidence>
<dbReference type="InterPro" id="IPR008921">
    <property type="entry name" value="DNA_pol3_clamp-load_cplx_C"/>
</dbReference>
<keyword evidence="5" id="KW-0479">Metal-binding</keyword>
<dbReference type="AlphaFoldDB" id="A0A937W4Z6"/>
<evidence type="ECO:0000256" key="11">
    <source>
        <dbReference type="RuleBase" id="RU364063"/>
    </source>
</evidence>
<evidence type="ECO:0000256" key="8">
    <source>
        <dbReference type="ARBA" id="ARBA00022840"/>
    </source>
</evidence>
<dbReference type="SUPFAM" id="SSF52540">
    <property type="entry name" value="P-loop containing nucleoside triphosphate hydrolases"/>
    <property type="match status" value="1"/>
</dbReference>
<evidence type="ECO:0000256" key="9">
    <source>
        <dbReference type="ARBA" id="ARBA00022932"/>
    </source>
</evidence>
<dbReference type="InterPro" id="IPR050238">
    <property type="entry name" value="DNA_Rep/Repair_Clamp_Loader"/>
</dbReference>
<dbReference type="GO" id="GO:0003677">
    <property type="term" value="F:DNA binding"/>
    <property type="evidence" value="ECO:0007669"/>
    <property type="project" value="InterPro"/>
</dbReference>
<evidence type="ECO:0000256" key="6">
    <source>
        <dbReference type="ARBA" id="ARBA00022741"/>
    </source>
</evidence>
<reference evidence="14" key="1">
    <citation type="submission" date="2019-03" db="EMBL/GenBank/DDBJ databases">
        <title>Lake Tanganyika Metagenome-Assembled Genomes (MAGs).</title>
        <authorList>
            <person name="Tran P."/>
        </authorList>
    </citation>
    <scope>NUCLEOTIDE SEQUENCE</scope>
    <source>
        <strain evidence="14">K_DeepCast_65m_m2_066</strain>
    </source>
</reference>
<dbReference type="InterPro" id="IPR027417">
    <property type="entry name" value="P-loop_NTPase"/>
</dbReference>
<dbReference type="InterPro" id="IPR022754">
    <property type="entry name" value="DNA_pol_III_gamma-3"/>
</dbReference>
<evidence type="ECO:0000313" key="14">
    <source>
        <dbReference type="EMBL" id="MBM3225295.1"/>
    </source>
</evidence>
<keyword evidence="3 11" id="KW-0548">Nucleotidyltransferase</keyword>
<feature type="domain" description="AAA+ ATPase" evidence="13">
    <location>
        <begin position="57"/>
        <end position="199"/>
    </location>
</feature>
<dbReference type="Pfam" id="PF13177">
    <property type="entry name" value="DNA_pol3_delta2"/>
    <property type="match status" value="1"/>
</dbReference>
<dbReference type="Gene3D" id="1.10.8.60">
    <property type="match status" value="1"/>
</dbReference>
<evidence type="ECO:0000313" key="15">
    <source>
        <dbReference type="Proteomes" id="UP000712673"/>
    </source>
</evidence>
<dbReference type="Gene3D" id="3.40.50.300">
    <property type="entry name" value="P-loop containing nucleotide triphosphate hydrolases"/>
    <property type="match status" value="1"/>
</dbReference>
<dbReference type="CDD" id="cd18137">
    <property type="entry name" value="HLD_clamp_pol_III_gamma_tau"/>
    <property type="match status" value="1"/>
</dbReference>
<protein>
    <recommendedName>
        <fullName evidence="11">DNA polymerase III subunit gamma/tau</fullName>
        <ecNumber evidence="11">2.7.7.7</ecNumber>
    </recommendedName>
</protein>
<keyword evidence="4 11" id="KW-0235">DNA replication</keyword>
<dbReference type="InterPro" id="IPR003593">
    <property type="entry name" value="AAA+_ATPase"/>
</dbReference>
<dbReference type="NCBIfam" id="TIGR02397">
    <property type="entry name" value="dnaX_nterm"/>
    <property type="match status" value="1"/>
</dbReference>
<keyword evidence="6 11" id="KW-0547">Nucleotide-binding</keyword>
<proteinExistence type="inferred from homology"/>
<evidence type="ECO:0000256" key="5">
    <source>
        <dbReference type="ARBA" id="ARBA00022723"/>
    </source>
</evidence>
<feature type="non-terminal residue" evidence="14">
    <location>
        <position position="1"/>
    </location>
</feature>
<comment type="function">
    <text evidence="11">DNA polymerase III is a complex, multichain enzyme responsible for most of the replicative synthesis in bacteria. This DNA polymerase also exhibits 3' to 5' exonuclease activity.</text>
</comment>
<dbReference type="PRINTS" id="PR00300">
    <property type="entry name" value="CLPPROTEASEA"/>
</dbReference>
<accession>A0A937W4Z6</accession>
<name>A0A937W4Z6_UNCTE</name>
<dbReference type="Pfam" id="PF12169">
    <property type="entry name" value="DNA_pol3_gamma3"/>
    <property type="match status" value="1"/>
</dbReference>
<keyword evidence="9 11" id="KW-0239">DNA-directed DNA polymerase</keyword>
<dbReference type="PANTHER" id="PTHR11669:SF0">
    <property type="entry name" value="PROTEIN STICHEL-LIKE 2"/>
    <property type="match status" value="1"/>
</dbReference>
<dbReference type="Pfam" id="PF22608">
    <property type="entry name" value="DNAX_ATPase_lid"/>
    <property type="match status" value="1"/>
</dbReference>
<dbReference type="InterPro" id="IPR045085">
    <property type="entry name" value="HLD_clamp_pol_III_gamma_tau"/>
</dbReference>
<evidence type="ECO:0000256" key="4">
    <source>
        <dbReference type="ARBA" id="ARBA00022705"/>
    </source>
</evidence>
<feature type="region of interest" description="Disordered" evidence="12">
    <location>
        <begin position="563"/>
        <end position="594"/>
    </location>
</feature>
<evidence type="ECO:0000256" key="3">
    <source>
        <dbReference type="ARBA" id="ARBA00022695"/>
    </source>
</evidence>
<dbReference type="CDD" id="cd00009">
    <property type="entry name" value="AAA"/>
    <property type="match status" value="1"/>
</dbReference>
<keyword evidence="8 11" id="KW-0067">ATP-binding</keyword>
<dbReference type="InterPro" id="IPR012763">
    <property type="entry name" value="DNA_pol_III_sug/sutau_N"/>
</dbReference>
<sequence>SRLGARSSHCLTRVGVQERCMGYQVTARKWRPQTFDDVVEQQHVTRTLCNAIRLGRIAHAYLFAGTRGVGKTTMARVLAKALNCEQGPTDQPCNTCQACLEITQGTSMDIIEIDGASNRGIDEIRDLRERLRYLPTRGRYKVYILDEVHMLTKEAFNALLKTLEEPPSHVVFVFATTELERIPYTIVSRCQRFEFKRVSLTGLVEQLEHITQSEGIAISRACLMRVAKAAEGSMRDAQSLLDQVVAYCGMTVRDEDVDQILGYVGIETLAQCLHALCQQDAASALHIAALLQSEGHEAIGIARALLEGLRHLIVLKTVPHPEELIPLSEADIETLQRVAALASIEEIYGQFHVLSAAEQSLRHASNPFLGLEMTLVRMACIGRVQPLQTILEHLQHLENGLPAPAAFAPSVGISPPSPPAAKMVPMPGPGEPSVVVASPRPIPRKILEEEQTSTHSAERVQEAASVLAPEPVMSDTPAPLVLTTAAGLWEALQQRVMEQRPSLGGPMQHGQAQTLDGQRLVVSFAKQDTFSLEYLRDPENLLVVREAAQALLGRSCQIVLEASDTGNGDGHGRAQPGVLSAAEAEAQEERQRQKNDLKQAVIDIFGATPI</sequence>
<comment type="catalytic activity">
    <reaction evidence="10 11">
        <text>DNA(n) + a 2'-deoxyribonucleoside 5'-triphosphate = DNA(n+1) + diphosphate</text>
        <dbReference type="Rhea" id="RHEA:22508"/>
        <dbReference type="Rhea" id="RHEA-COMP:17339"/>
        <dbReference type="Rhea" id="RHEA-COMP:17340"/>
        <dbReference type="ChEBI" id="CHEBI:33019"/>
        <dbReference type="ChEBI" id="CHEBI:61560"/>
        <dbReference type="ChEBI" id="CHEBI:173112"/>
        <dbReference type="EC" id="2.7.7.7"/>
    </reaction>
</comment>
<dbReference type="GO" id="GO:0006261">
    <property type="term" value="P:DNA-templated DNA replication"/>
    <property type="evidence" value="ECO:0007669"/>
    <property type="project" value="TreeGrafter"/>
</dbReference>
<dbReference type="PANTHER" id="PTHR11669">
    <property type="entry name" value="REPLICATION FACTOR C / DNA POLYMERASE III GAMMA-TAU SUBUNIT"/>
    <property type="match status" value="1"/>
</dbReference>
<dbReference type="SMART" id="SM00382">
    <property type="entry name" value="AAA"/>
    <property type="match status" value="1"/>
</dbReference>
<dbReference type="GO" id="GO:0046872">
    <property type="term" value="F:metal ion binding"/>
    <property type="evidence" value="ECO:0007669"/>
    <property type="project" value="UniProtKB-KW"/>
</dbReference>
<evidence type="ECO:0000259" key="13">
    <source>
        <dbReference type="SMART" id="SM00382"/>
    </source>
</evidence>
<dbReference type="FunFam" id="1.10.8.60:FF:000013">
    <property type="entry name" value="DNA polymerase III subunit gamma/tau"/>
    <property type="match status" value="1"/>
</dbReference>
<dbReference type="GO" id="GO:0003887">
    <property type="term" value="F:DNA-directed DNA polymerase activity"/>
    <property type="evidence" value="ECO:0007669"/>
    <property type="project" value="UniProtKB-KW"/>
</dbReference>